<evidence type="ECO:0000313" key="4">
    <source>
        <dbReference type="EMBL" id="RGA03100.1"/>
    </source>
</evidence>
<dbReference type="SUPFAM" id="SSF49384">
    <property type="entry name" value="Carbohydrate-binding domain"/>
    <property type="match status" value="1"/>
</dbReference>
<feature type="compositionally biased region" description="Pro residues" evidence="1">
    <location>
        <begin position="168"/>
        <end position="199"/>
    </location>
</feature>
<organism evidence="4 5">
    <name type="scientific">Microbispora triticiradicis</name>
    <dbReference type="NCBI Taxonomy" id="2200763"/>
    <lineage>
        <taxon>Bacteria</taxon>
        <taxon>Bacillati</taxon>
        <taxon>Actinomycetota</taxon>
        <taxon>Actinomycetes</taxon>
        <taxon>Streptosporangiales</taxon>
        <taxon>Streptosporangiaceae</taxon>
        <taxon>Microbispora</taxon>
    </lineage>
</organism>
<evidence type="ECO:0000259" key="3">
    <source>
        <dbReference type="PROSITE" id="PS51173"/>
    </source>
</evidence>
<dbReference type="EMBL" id="QFZU02000094">
    <property type="protein sequence ID" value="RGA03100.1"/>
    <property type="molecule type" value="Genomic_DNA"/>
</dbReference>
<dbReference type="InterPro" id="IPR001919">
    <property type="entry name" value="CBD2"/>
</dbReference>
<dbReference type="Gene3D" id="2.115.10.20">
    <property type="entry name" value="Glycosyl hydrolase domain, family 43"/>
    <property type="match status" value="1"/>
</dbReference>
<dbReference type="Proteomes" id="UP000262538">
    <property type="component" value="Unassembled WGS sequence"/>
</dbReference>
<dbReference type="InterPro" id="IPR023296">
    <property type="entry name" value="Glyco_hydro_beta-prop_sf"/>
</dbReference>
<name>A0ABX9LGU5_9ACTN</name>
<evidence type="ECO:0000256" key="2">
    <source>
        <dbReference type="SAM" id="SignalP"/>
    </source>
</evidence>
<dbReference type="InterPro" id="IPR012291">
    <property type="entry name" value="CBM2_carb-bd_dom_sf"/>
</dbReference>
<dbReference type="PROSITE" id="PS51173">
    <property type="entry name" value="CBM2"/>
    <property type="match status" value="1"/>
</dbReference>
<dbReference type="PANTHER" id="PTHR48148:SF2">
    <property type="entry name" value="PA14 DOMAIN-CONTAINING PROTEIN"/>
    <property type="match status" value="1"/>
</dbReference>
<feature type="region of interest" description="Disordered" evidence="1">
    <location>
        <begin position="143"/>
        <end position="206"/>
    </location>
</feature>
<protein>
    <recommendedName>
        <fullName evidence="3">CBM2 domain-containing protein</fullName>
    </recommendedName>
</protein>
<dbReference type="InterPro" id="IPR008965">
    <property type="entry name" value="CBM2/CBM3_carb-bd_dom_sf"/>
</dbReference>
<keyword evidence="2" id="KW-0732">Signal</keyword>
<evidence type="ECO:0000256" key="1">
    <source>
        <dbReference type="SAM" id="MobiDB-lite"/>
    </source>
</evidence>
<reference evidence="4 5" key="1">
    <citation type="submission" date="2018-08" db="EMBL/GenBank/DDBJ databases">
        <title>Microbispora. triticiradicis sp. nov., a novel actinomycete isolated from the root of wheat (Triticum aestivum L.)).</title>
        <authorList>
            <person name="Han C."/>
        </authorList>
    </citation>
    <scope>NUCLEOTIDE SEQUENCE [LARGE SCALE GENOMIC DNA]</scope>
    <source>
        <strain evidence="4 5">NEAU-HRDPA2-9</strain>
    </source>
</reference>
<evidence type="ECO:0000313" key="5">
    <source>
        <dbReference type="Proteomes" id="UP000262538"/>
    </source>
</evidence>
<feature type="chain" id="PRO_5046366758" description="CBM2 domain-containing protein" evidence="2">
    <location>
        <begin position="38"/>
        <end position="238"/>
    </location>
</feature>
<comment type="caution">
    <text evidence="4">The sequence shown here is derived from an EMBL/GenBank/DDBJ whole genome shotgun (WGS) entry which is preliminary data.</text>
</comment>
<feature type="signal peptide" evidence="2">
    <location>
        <begin position="1"/>
        <end position="37"/>
    </location>
</feature>
<feature type="non-terminal residue" evidence="4">
    <location>
        <position position="238"/>
    </location>
</feature>
<feature type="domain" description="CBM2" evidence="3">
    <location>
        <begin position="34"/>
        <end position="144"/>
    </location>
</feature>
<keyword evidence="5" id="KW-1185">Reference proteome</keyword>
<sequence>MIWRTSVPPIRHRRWLAAAMAAALGALGVTTAGTAQAAAGCEVTYTVTSSWPGGFGADVKVSNLGDPINGWKLTWTFTAGQTITQLWNGTHTQSGAQVTVSDAGYNASIPTGGSTSFGFNGGLSGSANPVPTNFAVNGTACTGTVTSSPSPSPSPSPSASPSQSPSQSPSPSPSPSASPSASPSPSPSPSATPSGPWPPSSTYSNPVLWDDLADIDIIRVGDTYYYSASTMHYSPGAP</sequence>
<dbReference type="Gene3D" id="2.60.40.290">
    <property type="match status" value="1"/>
</dbReference>
<dbReference type="SUPFAM" id="SSF75005">
    <property type="entry name" value="Arabinanase/levansucrase/invertase"/>
    <property type="match status" value="1"/>
</dbReference>
<dbReference type="PANTHER" id="PTHR48148">
    <property type="entry name" value="KERATINOCYTE PROLINE-RICH PROTEIN"/>
    <property type="match status" value="1"/>
</dbReference>
<proteinExistence type="predicted"/>
<dbReference type="Pfam" id="PF00553">
    <property type="entry name" value="CBM_2"/>
    <property type="match status" value="1"/>
</dbReference>
<accession>A0ABX9LGU5</accession>
<gene>
    <name evidence="4" type="ORF">DI270_020850</name>
</gene>
<dbReference type="SMART" id="SM00637">
    <property type="entry name" value="CBD_II"/>
    <property type="match status" value="1"/>
</dbReference>